<keyword evidence="2 3" id="KW-0472">Membrane</keyword>
<dbReference type="InterPro" id="IPR050330">
    <property type="entry name" value="Bact_OuterMem_StrucFunc"/>
</dbReference>
<proteinExistence type="predicted"/>
<evidence type="ECO:0000259" key="6">
    <source>
        <dbReference type="PROSITE" id="PS51123"/>
    </source>
</evidence>
<feature type="coiled-coil region" evidence="4">
    <location>
        <begin position="55"/>
        <end position="141"/>
    </location>
</feature>
<dbReference type="Proteomes" id="UP000199459">
    <property type="component" value="Unassembled WGS sequence"/>
</dbReference>
<dbReference type="Gene3D" id="3.30.1330.60">
    <property type="entry name" value="OmpA-like domain"/>
    <property type="match status" value="1"/>
</dbReference>
<organism evidence="7 8">
    <name type="scientific">Nitrosomonas marina</name>
    <dbReference type="NCBI Taxonomy" id="917"/>
    <lineage>
        <taxon>Bacteria</taxon>
        <taxon>Pseudomonadati</taxon>
        <taxon>Pseudomonadota</taxon>
        <taxon>Betaproteobacteria</taxon>
        <taxon>Nitrosomonadales</taxon>
        <taxon>Nitrosomonadaceae</taxon>
        <taxon>Nitrosomonas</taxon>
    </lineage>
</organism>
<evidence type="ECO:0000313" key="7">
    <source>
        <dbReference type="EMBL" id="SEN20042.1"/>
    </source>
</evidence>
<evidence type="ECO:0000313" key="8">
    <source>
        <dbReference type="Proteomes" id="UP000199459"/>
    </source>
</evidence>
<dbReference type="InterPro" id="IPR025511">
    <property type="entry name" value="DUF4398"/>
</dbReference>
<reference evidence="7 8" key="1">
    <citation type="submission" date="2016-10" db="EMBL/GenBank/DDBJ databases">
        <authorList>
            <person name="de Groot N.N."/>
        </authorList>
    </citation>
    <scope>NUCLEOTIDE SEQUENCE [LARGE SCALE GENOMIC DNA]</scope>
    <source>
        <strain evidence="7 8">Nm22</strain>
    </source>
</reference>
<dbReference type="InterPro" id="IPR006665">
    <property type="entry name" value="OmpA-like"/>
</dbReference>
<feature type="domain" description="OmpA-like" evidence="6">
    <location>
        <begin position="143"/>
        <end position="260"/>
    </location>
</feature>
<protein>
    <submittedName>
        <fullName evidence="7">Outer membrane protein OmpA</fullName>
    </submittedName>
</protein>
<gene>
    <name evidence="7" type="ORF">SAMN05216325_11012</name>
</gene>
<dbReference type="Pfam" id="PF14346">
    <property type="entry name" value="DUF4398"/>
    <property type="match status" value="1"/>
</dbReference>
<dbReference type="InterPro" id="IPR036737">
    <property type="entry name" value="OmpA-like_sf"/>
</dbReference>
<dbReference type="AlphaFoldDB" id="A0A1H8EKP7"/>
<evidence type="ECO:0000256" key="3">
    <source>
        <dbReference type="PROSITE-ProRule" id="PRU00473"/>
    </source>
</evidence>
<accession>A0A1H8EKP7</accession>
<keyword evidence="5" id="KW-0732">Signal</keyword>
<dbReference type="Pfam" id="PF00691">
    <property type="entry name" value="OmpA"/>
    <property type="match status" value="1"/>
</dbReference>
<dbReference type="RefSeq" id="WP_177167713.1">
    <property type="nucleotide sequence ID" value="NZ_FOCP01000010.1"/>
</dbReference>
<evidence type="ECO:0000256" key="1">
    <source>
        <dbReference type="ARBA" id="ARBA00004442"/>
    </source>
</evidence>
<name>A0A1H8EKP7_9PROT</name>
<dbReference type="PRINTS" id="PR01021">
    <property type="entry name" value="OMPADOMAIN"/>
</dbReference>
<dbReference type="PROSITE" id="PS51123">
    <property type="entry name" value="OMPA_2"/>
    <property type="match status" value="1"/>
</dbReference>
<sequence length="267" mass="30215">MNFKFGLLTLPLSVFLISCASNPPSQSLIDAENRYKSALMIEGIQNSDAQRMGNAKEALEKARKLQDENESHTLIDHYAFVSIKNTEIAEERHRLKQIEQETEQAKEKRQQLMLENKTSELKDAKIEALKLASQLQALKAEQTERGIIMTLENILFEFNSAELQPGGEMTVTRIADYLNNYPNRFVLIEGFTDSVGSNEYNQKLSRQRAESVQRSLVRHGVSPRRISVAGLGEAYPVAPNTTESGRQQNRRVEIIIANEDGKPILKR</sequence>
<dbReference type="PANTHER" id="PTHR30329">
    <property type="entry name" value="STATOR ELEMENT OF FLAGELLAR MOTOR COMPLEX"/>
    <property type="match status" value="1"/>
</dbReference>
<dbReference type="CDD" id="cd07185">
    <property type="entry name" value="OmpA_C-like"/>
    <property type="match status" value="1"/>
</dbReference>
<dbReference type="GO" id="GO:0009279">
    <property type="term" value="C:cell outer membrane"/>
    <property type="evidence" value="ECO:0007669"/>
    <property type="project" value="UniProtKB-SubCell"/>
</dbReference>
<dbReference type="STRING" id="917.SAMN05216326_12216"/>
<evidence type="ECO:0000256" key="4">
    <source>
        <dbReference type="SAM" id="Coils"/>
    </source>
</evidence>
<keyword evidence="4" id="KW-0175">Coiled coil</keyword>
<dbReference type="PROSITE" id="PS51257">
    <property type="entry name" value="PROKAR_LIPOPROTEIN"/>
    <property type="match status" value="1"/>
</dbReference>
<evidence type="ECO:0000256" key="2">
    <source>
        <dbReference type="ARBA" id="ARBA00023136"/>
    </source>
</evidence>
<dbReference type="SUPFAM" id="SSF103088">
    <property type="entry name" value="OmpA-like"/>
    <property type="match status" value="1"/>
</dbReference>
<evidence type="ECO:0000256" key="5">
    <source>
        <dbReference type="SAM" id="SignalP"/>
    </source>
</evidence>
<comment type="subcellular location">
    <subcellularLocation>
        <location evidence="1">Cell outer membrane</location>
    </subcellularLocation>
</comment>
<dbReference type="PANTHER" id="PTHR30329:SF20">
    <property type="entry name" value="EXPORTED PROTEIN"/>
    <property type="match status" value="1"/>
</dbReference>
<feature type="chain" id="PRO_5011685976" evidence="5">
    <location>
        <begin position="21"/>
        <end position="267"/>
    </location>
</feature>
<dbReference type="InterPro" id="IPR006664">
    <property type="entry name" value="OMP_bac"/>
</dbReference>
<dbReference type="EMBL" id="FOCP01000010">
    <property type="protein sequence ID" value="SEN20042.1"/>
    <property type="molecule type" value="Genomic_DNA"/>
</dbReference>
<feature type="signal peptide" evidence="5">
    <location>
        <begin position="1"/>
        <end position="20"/>
    </location>
</feature>